<dbReference type="PANTHER" id="PTHR12093:SF10">
    <property type="entry name" value="MEMBRANE-ASSOCIATED PROTEIN HEM"/>
    <property type="match status" value="1"/>
</dbReference>
<evidence type="ECO:0000313" key="2">
    <source>
        <dbReference type="EMBL" id="KAJ7381001.1"/>
    </source>
</evidence>
<dbReference type="Gene3D" id="3.30.428.10">
    <property type="entry name" value="HIT-like"/>
    <property type="match status" value="1"/>
</dbReference>
<dbReference type="Proteomes" id="UP001163046">
    <property type="component" value="Unassembled WGS sequence"/>
</dbReference>
<dbReference type="Pfam" id="PF11969">
    <property type="entry name" value="DcpS_C"/>
    <property type="match status" value="1"/>
</dbReference>
<protein>
    <submittedName>
        <fullName evidence="2">Nck-associated protein 1</fullName>
    </submittedName>
</protein>
<organism evidence="2 3">
    <name type="scientific">Desmophyllum pertusum</name>
    <dbReference type="NCBI Taxonomy" id="174260"/>
    <lineage>
        <taxon>Eukaryota</taxon>
        <taxon>Metazoa</taxon>
        <taxon>Cnidaria</taxon>
        <taxon>Anthozoa</taxon>
        <taxon>Hexacorallia</taxon>
        <taxon>Scleractinia</taxon>
        <taxon>Caryophylliina</taxon>
        <taxon>Caryophylliidae</taxon>
        <taxon>Desmophyllum</taxon>
    </lineage>
</organism>
<dbReference type="InterPro" id="IPR036265">
    <property type="entry name" value="HIT-like_sf"/>
</dbReference>
<dbReference type="SUPFAM" id="SSF54197">
    <property type="entry name" value="HIT-like"/>
    <property type="match status" value="1"/>
</dbReference>
<comment type="caution">
    <text evidence="2">The sequence shown here is derived from an EMBL/GenBank/DDBJ whole genome shotgun (WGS) entry which is preliminary data.</text>
</comment>
<sequence>MYTSWYLDDFLRNVVTDNIVFSPRRRSFVNKPGQAFRAEEYTDVKELQALAELLGAYGMKHMGQKMMQQIASQVGEIKKLVIENKDVLMSLRTSFDKPFQCMELIRRLKNMDNVLLRVTIVGVILTFRSLTQEALEMVLKKRVPFLMSSIVDFKEHFPHGNNDRPLVEEMATSAGLQCELDPVLCQALRVVKACLQMSRISLLHLKNILLKGQEDIKEKYGVVSDQLRIYVHYQPSYYHFHVHFTHLKYDAPGCGIGKAHLLQDVFVAVALPSLAYRDNAEYNADLEGHENNAHCMAASINRLAGALCANNGDNVEDRLREFLAVASSSLLKLGIEAEKDIKARESTYLLLDLIVKESPYLTMDVLESCFPYALLRNAYHEVYKRKLEVWL</sequence>
<proteinExistence type="inferred from homology"/>
<dbReference type="InterPro" id="IPR019137">
    <property type="entry name" value="Nck-associated_protein-1"/>
</dbReference>
<gene>
    <name evidence="2" type="primary">NCKAP1_2</name>
    <name evidence="2" type="ORF">OS493_004595</name>
</gene>
<evidence type="ECO:0000313" key="3">
    <source>
        <dbReference type="Proteomes" id="UP001163046"/>
    </source>
</evidence>
<dbReference type="AlphaFoldDB" id="A0A9W9ZFY9"/>
<evidence type="ECO:0000256" key="1">
    <source>
        <dbReference type="ARBA" id="ARBA00037947"/>
    </source>
</evidence>
<dbReference type="GO" id="GO:0031209">
    <property type="term" value="C:SCAR complex"/>
    <property type="evidence" value="ECO:0007669"/>
    <property type="project" value="TreeGrafter"/>
</dbReference>
<dbReference type="GO" id="GO:0030866">
    <property type="term" value="P:cortical actin cytoskeleton organization"/>
    <property type="evidence" value="ECO:0007669"/>
    <property type="project" value="TreeGrafter"/>
</dbReference>
<name>A0A9W9ZFY9_9CNID</name>
<dbReference type="GO" id="GO:0048812">
    <property type="term" value="P:neuron projection morphogenesis"/>
    <property type="evidence" value="ECO:0007669"/>
    <property type="project" value="TreeGrafter"/>
</dbReference>
<accession>A0A9W9ZFY9</accession>
<dbReference type="EMBL" id="MU826351">
    <property type="protein sequence ID" value="KAJ7381001.1"/>
    <property type="molecule type" value="Genomic_DNA"/>
</dbReference>
<keyword evidence="3" id="KW-1185">Reference proteome</keyword>
<reference evidence="2" key="1">
    <citation type="submission" date="2023-01" db="EMBL/GenBank/DDBJ databases">
        <title>Genome assembly of the deep-sea coral Lophelia pertusa.</title>
        <authorList>
            <person name="Herrera S."/>
            <person name="Cordes E."/>
        </authorList>
    </citation>
    <scope>NUCLEOTIDE SEQUENCE</scope>
    <source>
        <strain evidence="2">USNM1676648</strain>
        <tissue evidence="2">Polyp</tissue>
    </source>
</reference>
<dbReference type="OrthoDB" id="10264956at2759"/>
<dbReference type="Pfam" id="PF09735">
    <property type="entry name" value="Nckap1"/>
    <property type="match status" value="2"/>
</dbReference>
<comment type="similarity">
    <text evidence="1">Belongs to the HEM-1/HEM-2 family.</text>
</comment>
<dbReference type="PANTHER" id="PTHR12093">
    <property type="entry name" value="NCK-ASSOCIATED PROTEIN 1"/>
    <property type="match status" value="1"/>
</dbReference>
<dbReference type="GO" id="GO:0016477">
    <property type="term" value="P:cell migration"/>
    <property type="evidence" value="ECO:0007669"/>
    <property type="project" value="TreeGrafter"/>
</dbReference>
<dbReference type="GO" id="GO:0030031">
    <property type="term" value="P:cell projection assembly"/>
    <property type="evidence" value="ECO:0007669"/>
    <property type="project" value="TreeGrafter"/>
</dbReference>